<keyword evidence="4 6" id="KW-1133">Transmembrane helix</keyword>
<evidence type="ECO:0000256" key="3">
    <source>
        <dbReference type="ARBA" id="ARBA00022692"/>
    </source>
</evidence>
<feature type="transmembrane region" description="Helical" evidence="6">
    <location>
        <begin position="360"/>
        <end position="379"/>
    </location>
</feature>
<feature type="transmembrane region" description="Helical" evidence="6">
    <location>
        <begin position="303"/>
        <end position="322"/>
    </location>
</feature>
<dbReference type="GO" id="GO:0140359">
    <property type="term" value="F:ABC-type transporter activity"/>
    <property type="evidence" value="ECO:0007669"/>
    <property type="project" value="InterPro"/>
</dbReference>
<keyword evidence="3 6" id="KW-0812">Transmembrane</keyword>
<dbReference type="GO" id="GO:0005886">
    <property type="term" value="C:plasma membrane"/>
    <property type="evidence" value="ECO:0007669"/>
    <property type="project" value="UniProtKB-SubCell"/>
</dbReference>
<comment type="subcellular location">
    <subcellularLocation>
        <location evidence="1">Cell membrane</location>
        <topology evidence="1">Multi-pass membrane protein</topology>
    </subcellularLocation>
</comment>
<keyword evidence="9" id="KW-1185">Reference proteome</keyword>
<feature type="transmembrane region" description="Helical" evidence="6">
    <location>
        <begin position="237"/>
        <end position="266"/>
    </location>
</feature>
<dbReference type="PANTHER" id="PTHR30294:SF47">
    <property type="entry name" value="INNER MEMBRANE TRANSPORT PERMEASE YHHJ"/>
    <property type="match status" value="1"/>
</dbReference>
<proteinExistence type="predicted"/>
<evidence type="ECO:0000313" key="8">
    <source>
        <dbReference type="EMBL" id="ROS05361.1"/>
    </source>
</evidence>
<gene>
    <name evidence="8" type="ORF">EDC56_0891</name>
</gene>
<organism evidence="8 9">
    <name type="scientific">Sinobacterium caligoides</name>
    <dbReference type="NCBI Taxonomy" id="933926"/>
    <lineage>
        <taxon>Bacteria</taxon>
        <taxon>Pseudomonadati</taxon>
        <taxon>Pseudomonadota</taxon>
        <taxon>Gammaproteobacteria</taxon>
        <taxon>Cellvibrionales</taxon>
        <taxon>Spongiibacteraceae</taxon>
        <taxon>Sinobacterium</taxon>
    </lineage>
</organism>
<dbReference type="PANTHER" id="PTHR30294">
    <property type="entry name" value="MEMBRANE COMPONENT OF ABC TRANSPORTER YHHJ-RELATED"/>
    <property type="match status" value="1"/>
</dbReference>
<dbReference type="InterPro" id="IPR013525">
    <property type="entry name" value="ABC2_TM"/>
</dbReference>
<dbReference type="AlphaFoldDB" id="A0A3N2DZS0"/>
<evidence type="ECO:0000256" key="5">
    <source>
        <dbReference type="ARBA" id="ARBA00023136"/>
    </source>
</evidence>
<dbReference type="EMBL" id="RKHR01000003">
    <property type="protein sequence ID" value="ROS05361.1"/>
    <property type="molecule type" value="Genomic_DNA"/>
</dbReference>
<name>A0A3N2DZS0_9GAMM</name>
<feature type="transmembrane region" description="Helical" evidence="6">
    <location>
        <begin position="32"/>
        <end position="52"/>
    </location>
</feature>
<evidence type="ECO:0000313" key="9">
    <source>
        <dbReference type="Proteomes" id="UP000275394"/>
    </source>
</evidence>
<accession>A0A3N2DZS0</accession>
<sequence length="401" mass="44247">MPTTSSTDKSPRQRGMLALSRRLFLDSIESRWQLFLLTGAPVLLMTLLYLIFNVGIVRDLDIAVVDLDHSHSSRLLTRYLEASPRLRVSSFNNAEEARRQVRLGRYSALITLPYGLQSKLANSRQPSIDIRYNGQYLLLGKQANSAIKLALSAGLKKLSTKVSLLKGLNRQQSQFMLSPIQQQLTPLNNPNSNYLAFLLPAITIALWQVISVLSISNSCSRLLLQPALFQQHSTAKLWIAQLLAATLPLWLLGVSALALLYGIIALPLAGSLALLALGLAMMLLALFSVIALIAIIVKDNVRAISVCAALFAPAFAFMGVTFPSSDMPVAAQLWREVMPSTHFMQLLLDQLSRAANMSDLWNLLHLSLFSLLLLPLALFSRHYRSNSSRYQHTGTNGGATR</sequence>
<protein>
    <submittedName>
        <fullName evidence="8">ABC-2 type transport system permease protein</fullName>
    </submittedName>
</protein>
<dbReference type="InterPro" id="IPR051449">
    <property type="entry name" value="ABC-2_transporter_component"/>
</dbReference>
<evidence type="ECO:0000256" key="6">
    <source>
        <dbReference type="SAM" id="Phobius"/>
    </source>
</evidence>
<feature type="transmembrane region" description="Helical" evidence="6">
    <location>
        <begin position="194"/>
        <end position="216"/>
    </location>
</feature>
<evidence type="ECO:0000256" key="4">
    <source>
        <dbReference type="ARBA" id="ARBA00022989"/>
    </source>
</evidence>
<keyword evidence="2" id="KW-1003">Cell membrane</keyword>
<evidence type="ECO:0000256" key="1">
    <source>
        <dbReference type="ARBA" id="ARBA00004651"/>
    </source>
</evidence>
<feature type="transmembrane region" description="Helical" evidence="6">
    <location>
        <begin position="272"/>
        <end position="296"/>
    </location>
</feature>
<dbReference type="Proteomes" id="UP000275394">
    <property type="component" value="Unassembled WGS sequence"/>
</dbReference>
<feature type="domain" description="ABC-2 type transporter transmembrane" evidence="7">
    <location>
        <begin position="31"/>
        <end position="378"/>
    </location>
</feature>
<evidence type="ECO:0000259" key="7">
    <source>
        <dbReference type="Pfam" id="PF12698"/>
    </source>
</evidence>
<dbReference type="Pfam" id="PF12698">
    <property type="entry name" value="ABC2_membrane_3"/>
    <property type="match status" value="1"/>
</dbReference>
<comment type="caution">
    <text evidence="8">The sequence shown here is derived from an EMBL/GenBank/DDBJ whole genome shotgun (WGS) entry which is preliminary data.</text>
</comment>
<reference evidence="8 9" key="1">
    <citation type="submission" date="2018-11" db="EMBL/GenBank/DDBJ databases">
        <title>Genomic Encyclopedia of Type Strains, Phase IV (KMG-IV): sequencing the most valuable type-strain genomes for metagenomic binning, comparative biology and taxonomic classification.</title>
        <authorList>
            <person name="Goeker M."/>
        </authorList>
    </citation>
    <scope>NUCLEOTIDE SEQUENCE [LARGE SCALE GENOMIC DNA]</scope>
    <source>
        <strain evidence="8 9">DSM 100316</strain>
    </source>
</reference>
<keyword evidence="5 6" id="KW-0472">Membrane</keyword>
<evidence type="ECO:0000256" key="2">
    <source>
        <dbReference type="ARBA" id="ARBA00022475"/>
    </source>
</evidence>
<dbReference type="Gene3D" id="3.40.1710.10">
    <property type="entry name" value="abc type-2 transporter like domain"/>
    <property type="match status" value="1"/>
</dbReference>